<organism evidence="2">
    <name type="scientific">Ixodes ricinus</name>
    <name type="common">Common tick</name>
    <name type="synonym">Acarus ricinus</name>
    <dbReference type="NCBI Taxonomy" id="34613"/>
    <lineage>
        <taxon>Eukaryota</taxon>
        <taxon>Metazoa</taxon>
        <taxon>Ecdysozoa</taxon>
        <taxon>Arthropoda</taxon>
        <taxon>Chelicerata</taxon>
        <taxon>Arachnida</taxon>
        <taxon>Acari</taxon>
        <taxon>Parasitiformes</taxon>
        <taxon>Ixodida</taxon>
        <taxon>Ixodoidea</taxon>
        <taxon>Ixodidae</taxon>
        <taxon>Ixodinae</taxon>
        <taxon>Ixodes</taxon>
    </lineage>
</organism>
<dbReference type="EMBL" id="GADI01005201">
    <property type="protein sequence ID" value="JAA68607.1"/>
    <property type="molecule type" value="mRNA"/>
</dbReference>
<sequence length="116" mass="12817">MRVVMKLGIASSVFIIVTIASANCEAEDLYPDVIAQWPNAGNVTIKHGCKMTARTAELAVKYPHCIYYCKKNGTWFYGFYFPATTCQYGEQKLPGVCIFGLCYPETETVTDATLPG</sequence>
<feature type="chain" id="PRO_5005517238" evidence="1">
    <location>
        <begin position="27"/>
        <end position="116"/>
    </location>
</feature>
<protein>
    <submittedName>
        <fullName evidence="2">Putative basic tail protein</fullName>
    </submittedName>
</protein>
<dbReference type="AlphaFoldDB" id="A0A0K8RBU7"/>
<feature type="signal peptide" evidence="1">
    <location>
        <begin position="1"/>
        <end position="26"/>
    </location>
</feature>
<name>A0A0K8RBU7_IXORI</name>
<reference evidence="2" key="1">
    <citation type="submission" date="2012-12" db="EMBL/GenBank/DDBJ databases">
        <title>Identification and characterization of a phenylalanine ammonia-lyase gene family in Isatis indigotica Fort.</title>
        <authorList>
            <person name="Liu Q."/>
            <person name="Chen J."/>
            <person name="Zhou X."/>
            <person name="Di P."/>
            <person name="Xiao Y."/>
            <person name="Xuan H."/>
            <person name="Zhang L."/>
            <person name="Chen W."/>
        </authorList>
    </citation>
    <scope>NUCLEOTIDE SEQUENCE</scope>
    <source>
        <tissue evidence="2">Salivary gland</tissue>
    </source>
</reference>
<proteinExistence type="evidence at transcript level"/>
<accession>A0A0K8RBU7</accession>
<keyword evidence="1" id="KW-0732">Signal</keyword>
<evidence type="ECO:0000313" key="2">
    <source>
        <dbReference type="EMBL" id="JAA68607.1"/>
    </source>
</evidence>
<evidence type="ECO:0000256" key="1">
    <source>
        <dbReference type="SAM" id="SignalP"/>
    </source>
</evidence>